<feature type="domain" description="HTH tetR-type" evidence="3">
    <location>
        <begin position="17"/>
        <end position="77"/>
    </location>
</feature>
<feature type="DNA-binding region" description="H-T-H motif" evidence="2">
    <location>
        <begin position="40"/>
        <end position="59"/>
    </location>
</feature>
<dbReference type="OrthoDB" id="9790413at2"/>
<dbReference type="RefSeq" id="WP_132412418.1">
    <property type="nucleotide sequence ID" value="NZ_SMKA01000180.1"/>
</dbReference>
<comment type="caution">
    <text evidence="4">The sequence shown here is derived from an EMBL/GenBank/DDBJ whole genome shotgun (WGS) entry which is preliminary data.</text>
</comment>
<dbReference type="InterPro" id="IPR009057">
    <property type="entry name" value="Homeodomain-like_sf"/>
</dbReference>
<accession>A0A4R4PL17</accession>
<dbReference type="EMBL" id="SMKA01000180">
    <property type="protein sequence ID" value="TDC22820.1"/>
    <property type="molecule type" value="Genomic_DNA"/>
</dbReference>
<gene>
    <name evidence="4" type="ORF">E1261_29940</name>
</gene>
<dbReference type="PRINTS" id="PR00455">
    <property type="entry name" value="HTHTETR"/>
</dbReference>
<dbReference type="AlphaFoldDB" id="A0A4R4PL17"/>
<sequence>MSAERSYGGVPLTRRREERRERLLAAGVELFTSTGYQQTKITDLCAAAGMSNRGFYQEFDTKEALLLELYVRTNQLAHDHVSHVLTTLETTDPAARIDILIDVYLGAVTSDPRLARLNYVEAVGVSPAVEALHVEWVGRWSTLIEREADRAAEAGFAPRRDFRLTAIMIVGAITGLLREWQNHAARYPTPEIAAEAKALILASITRQV</sequence>
<dbReference type="InterPro" id="IPR050109">
    <property type="entry name" value="HTH-type_TetR-like_transc_reg"/>
</dbReference>
<evidence type="ECO:0000313" key="5">
    <source>
        <dbReference type="Proteomes" id="UP000295075"/>
    </source>
</evidence>
<dbReference type="SUPFAM" id="SSF46689">
    <property type="entry name" value="Homeodomain-like"/>
    <property type="match status" value="1"/>
</dbReference>
<dbReference type="Pfam" id="PF00440">
    <property type="entry name" value="TetR_N"/>
    <property type="match status" value="1"/>
</dbReference>
<keyword evidence="1 2" id="KW-0238">DNA-binding</keyword>
<evidence type="ECO:0000313" key="4">
    <source>
        <dbReference type="EMBL" id="TDC22820.1"/>
    </source>
</evidence>
<proteinExistence type="predicted"/>
<dbReference type="GO" id="GO:0003700">
    <property type="term" value="F:DNA-binding transcription factor activity"/>
    <property type="evidence" value="ECO:0007669"/>
    <property type="project" value="TreeGrafter"/>
</dbReference>
<dbReference type="GO" id="GO:0000976">
    <property type="term" value="F:transcription cis-regulatory region binding"/>
    <property type="evidence" value="ECO:0007669"/>
    <property type="project" value="TreeGrafter"/>
</dbReference>
<dbReference type="Gene3D" id="1.10.10.60">
    <property type="entry name" value="Homeodomain-like"/>
    <property type="match status" value="1"/>
</dbReference>
<dbReference type="PANTHER" id="PTHR30055:SF226">
    <property type="entry name" value="HTH-TYPE TRANSCRIPTIONAL REGULATOR PKSA"/>
    <property type="match status" value="1"/>
</dbReference>
<dbReference type="PROSITE" id="PS50977">
    <property type="entry name" value="HTH_TETR_2"/>
    <property type="match status" value="1"/>
</dbReference>
<organism evidence="4 5">
    <name type="scientific">Kribbella albertanoniae</name>
    <dbReference type="NCBI Taxonomy" id="1266829"/>
    <lineage>
        <taxon>Bacteria</taxon>
        <taxon>Bacillati</taxon>
        <taxon>Actinomycetota</taxon>
        <taxon>Actinomycetes</taxon>
        <taxon>Propionibacteriales</taxon>
        <taxon>Kribbellaceae</taxon>
        <taxon>Kribbella</taxon>
    </lineage>
</organism>
<dbReference type="SUPFAM" id="SSF48498">
    <property type="entry name" value="Tetracyclin repressor-like, C-terminal domain"/>
    <property type="match status" value="1"/>
</dbReference>
<evidence type="ECO:0000256" key="2">
    <source>
        <dbReference type="PROSITE-ProRule" id="PRU00335"/>
    </source>
</evidence>
<reference evidence="4 5" key="1">
    <citation type="submission" date="2019-03" db="EMBL/GenBank/DDBJ databases">
        <title>Draft genome sequences of novel Actinobacteria.</title>
        <authorList>
            <person name="Sahin N."/>
            <person name="Ay H."/>
            <person name="Saygin H."/>
        </authorList>
    </citation>
    <scope>NUCLEOTIDE SEQUENCE [LARGE SCALE GENOMIC DNA]</scope>
    <source>
        <strain evidence="4 5">JCM 30547</strain>
    </source>
</reference>
<evidence type="ECO:0000259" key="3">
    <source>
        <dbReference type="PROSITE" id="PS50977"/>
    </source>
</evidence>
<dbReference type="Gene3D" id="1.10.357.10">
    <property type="entry name" value="Tetracycline Repressor, domain 2"/>
    <property type="match status" value="1"/>
</dbReference>
<name>A0A4R4PL17_9ACTN</name>
<keyword evidence="5" id="KW-1185">Reference proteome</keyword>
<dbReference type="InterPro" id="IPR001647">
    <property type="entry name" value="HTH_TetR"/>
</dbReference>
<evidence type="ECO:0000256" key="1">
    <source>
        <dbReference type="ARBA" id="ARBA00023125"/>
    </source>
</evidence>
<dbReference type="Proteomes" id="UP000295075">
    <property type="component" value="Unassembled WGS sequence"/>
</dbReference>
<dbReference type="InterPro" id="IPR036271">
    <property type="entry name" value="Tet_transcr_reg_TetR-rel_C_sf"/>
</dbReference>
<protein>
    <submittedName>
        <fullName evidence="4">TetR/AcrR family transcriptional regulator</fullName>
    </submittedName>
</protein>
<dbReference type="PANTHER" id="PTHR30055">
    <property type="entry name" value="HTH-TYPE TRANSCRIPTIONAL REGULATOR RUTR"/>
    <property type="match status" value="1"/>
</dbReference>